<dbReference type="RefSeq" id="WP_092819815.1">
    <property type="nucleotide sequence ID" value="NZ_BAABKJ010000015.1"/>
</dbReference>
<dbReference type="Proteomes" id="UP000243468">
    <property type="component" value="Unassembled WGS sequence"/>
</dbReference>
<accession>A0A1G6KTR1</accession>
<sequence length="174" mass="19075">MFYSIFTPLGRRFARIGCSALMATAVMGTTQVAMAGPTVDQLSNCLVKSTTAADKTTVLQWTFVALSAHPELKKFSNVNEEQRTQLDKNLAQVLQRILVDQCASQTKAVIAAEGVQAVGDSFQELGQITGEEILENPEVESQLKGVLRYVDLNKLVVTFLTPDLWNKLGELRGK</sequence>
<name>A0A1G6KTR1_9GAMM</name>
<proteinExistence type="predicted"/>
<dbReference type="EMBL" id="FMYO01000005">
    <property type="protein sequence ID" value="SDC34198.1"/>
    <property type="molecule type" value="Genomic_DNA"/>
</dbReference>
<evidence type="ECO:0000313" key="2">
    <source>
        <dbReference type="EMBL" id="SDC34198.1"/>
    </source>
</evidence>
<feature type="chain" id="PRO_5017479737" evidence="1">
    <location>
        <begin position="36"/>
        <end position="174"/>
    </location>
</feature>
<keyword evidence="1" id="KW-0732">Signal</keyword>
<organism evidence="2 3">
    <name type="scientific">Acinetobacter kookii</name>
    <dbReference type="NCBI Taxonomy" id="1226327"/>
    <lineage>
        <taxon>Bacteria</taxon>
        <taxon>Pseudomonadati</taxon>
        <taxon>Pseudomonadota</taxon>
        <taxon>Gammaproteobacteria</taxon>
        <taxon>Moraxellales</taxon>
        <taxon>Moraxellaceae</taxon>
        <taxon>Acinetobacter</taxon>
    </lineage>
</organism>
<feature type="signal peptide" evidence="1">
    <location>
        <begin position="1"/>
        <end position="35"/>
    </location>
</feature>
<protein>
    <submittedName>
        <fullName evidence="2">Uncharacterized protein</fullName>
    </submittedName>
</protein>
<dbReference type="AlphaFoldDB" id="A0A1G6KTR1"/>
<gene>
    <name evidence="2" type="ORF">SAMN05421732_105129</name>
</gene>
<reference evidence="3" key="1">
    <citation type="submission" date="2016-09" db="EMBL/GenBank/DDBJ databases">
        <authorList>
            <person name="Varghese N."/>
            <person name="Submissions S."/>
        </authorList>
    </citation>
    <scope>NUCLEOTIDE SEQUENCE [LARGE SCALE GENOMIC DNA]</scope>
    <source>
        <strain evidence="3">ANC 4667</strain>
    </source>
</reference>
<evidence type="ECO:0000256" key="1">
    <source>
        <dbReference type="SAM" id="SignalP"/>
    </source>
</evidence>
<keyword evidence="3" id="KW-1185">Reference proteome</keyword>
<dbReference type="OrthoDB" id="6710466at2"/>
<dbReference type="STRING" id="1226327.SAMN05421732_105129"/>
<evidence type="ECO:0000313" key="3">
    <source>
        <dbReference type="Proteomes" id="UP000243468"/>
    </source>
</evidence>